<dbReference type="RefSeq" id="WP_106453509.1">
    <property type="nucleotide sequence ID" value="NZ_PXYH01000011.1"/>
</dbReference>
<dbReference type="OrthoDB" id="9792500at2"/>
<comment type="caution">
    <text evidence="3">The sequence shown here is derived from an EMBL/GenBank/DDBJ whole genome shotgun (WGS) entry which is preliminary data.</text>
</comment>
<reference evidence="3 4" key="1">
    <citation type="submission" date="2018-03" db="EMBL/GenBank/DDBJ databases">
        <title>The draft genome of Zobellella taiwanensis JCM 13381.</title>
        <authorList>
            <person name="Liu L."/>
            <person name="Li L."/>
            <person name="Wang T."/>
            <person name="Zhang X."/>
            <person name="Liang L."/>
        </authorList>
    </citation>
    <scope>NUCLEOTIDE SEQUENCE [LARGE SCALE GENOMIC DNA]</scope>
    <source>
        <strain evidence="3 4">JCM 13381</strain>
    </source>
</reference>
<dbReference type="PANTHER" id="PTHR46268:SF6">
    <property type="entry name" value="UNIVERSAL STRESS PROTEIN UP12"/>
    <property type="match status" value="1"/>
</dbReference>
<evidence type="ECO:0000259" key="2">
    <source>
        <dbReference type="Pfam" id="PF00582"/>
    </source>
</evidence>
<evidence type="ECO:0000313" key="3">
    <source>
        <dbReference type="EMBL" id="PSJ42536.1"/>
    </source>
</evidence>
<dbReference type="Proteomes" id="UP000242181">
    <property type="component" value="Unassembled WGS sequence"/>
</dbReference>
<dbReference type="InterPro" id="IPR006015">
    <property type="entry name" value="Universal_stress_UspA"/>
</dbReference>
<dbReference type="InterPro" id="IPR006016">
    <property type="entry name" value="UspA"/>
</dbReference>
<gene>
    <name evidence="3" type="ORF">C7I36_09660</name>
</gene>
<dbReference type="AlphaFoldDB" id="A0A2P7QX49"/>
<organism evidence="3 4">
    <name type="scientific">Zobellella taiwanensis</name>
    <dbReference type="NCBI Taxonomy" id="347535"/>
    <lineage>
        <taxon>Bacteria</taxon>
        <taxon>Pseudomonadati</taxon>
        <taxon>Pseudomonadota</taxon>
        <taxon>Gammaproteobacteria</taxon>
        <taxon>Aeromonadales</taxon>
        <taxon>Aeromonadaceae</taxon>
        <taxon>Zobellella</taxon>
    </lineage>
</organism>
<sequence length="149" mass="16117">MAEIKLIVYATDFSEGAARAAALAHTLARAHGARLHLLHVITELGDKHRRSIPASVMEAFVQEVKNQAIKDMHDFAGRFFADLADKLDSDVVIGSGAEEILAQAERLGADLILMGTHGRRGVEKLLVGSTTERVIRKSAIPVLTVPERG</sequence>
<accession>A0A2P7QX49</accession>
<name>A0A2P7QX49_9GAMM</name>
<dbReference type="PANTHER" id="PTHR46268">
    <property type="entry name" value="STRESS RESPONSE PROTEIN NHAX"/>
    <property type="match status" value="1"/>
</dbReference>
<protein>
    <submittedName>
        <fullName evidence="3">Universal stress protein</fullName>
    </submittedName>
</protein>
<feature type="domain" description="UspA" evidence="2">
    <location>
        <begin position="5"/>
        <end position="146"/>
    </location>
</feature>
<dbReference type="PRINTS" id="PR01438">
    <property type="entry name" value="UNVRSLSTRESS"/>
</dbReference>
<dbReference type="Gene3D" id="3.40.50.620">
    <property type="entry name" value="HUPs"/>
    <property type="match status" value="1"/>
</dbReference>
<dbReference type="EMBL" id="PXYH01000011">
    <property type="protein sequence ID" value="PSJ42536.1"/>
    <property type="molecule type" value="Genomic_DNA"/>
</dbReference>
<comment type="similarity">
    <text evidence="1">Belongs to the universal stress protein A family.</text>
</comment>
<dbReference type="Pfam" id="PF00582">
    <property type="entry name" value="Usp"/>
    <property type="match status" value="1"/>
</dbReference>
<dbReference type="SUPFAM" id="SSF52402">
    <property type="entry name" value="Adenine nucleotide alpha hydrolases-like"/>
    <property type="match status" value="1"/>
</dbReference>
<evidence type="ECO:0000313" key="4">
    <source>
        <dbReference type="Proteomes" id="UP000242181"/>
    </source>
</evidence>
<keyword evidence="4" id="KW-1185">Reference proteome</keyword>
<dbReference type="CDD" id="cd00293">
    <property type="entry name" value="USP-like"/>
    <property type="match status" value="1"/>
</dbReference>
<evidence type="ECO:0000256" key="1">
    <source>
        <dbReference type="ARBA" id="ARBA00008791"/>
    </source>
</evidence>
<proteinExistence type="inferred from homology"/>
<dbReference type="InterPro" id="IPR014729">
    <property type="entry name" value="Rossmann-like_a/b/a_fold"/>
</dbReference>